<feature type="compositionally biased region" description="Acidic residues" evidence="1">
    <location>
        <begin position="795"/>
        <end position="814"/>
    </location>
</feature>
<feature type="compositionally biased region" description="Pro residues" evidence="1">
    <location>
        <begin position="264"/>
        <end position="276"/>
    </location>
</feature>
<feature type="region of interest" description="Disordered" evidence="1">
    <location>
        <begin position="946"/>
        <end position="966"/>
    </location>
</feature>
<dbReference type="PANTHER" id="PTHR21310:SF13">
    <property type="entry name" value="AMINOGLYCOSIDE PHOSPHOTRANSFERASE DOMAIN-CONTAINING PROTEIN"/>
    <property type="match status" value="1"/>
</dbReference>
<feature type="compositionally biased region" description="Basic residues" evidence="1">
    <location>
        <begin position="201"/>
        <end position="214"/>
    </location>
</feature>
<feature type="compositionally biased region" description="Polar residues" evidence="1">
    <location>
        <begin position="280"/>
        <end position="289"/>
    </location>
</feature>
<dbReference type="InterPro" id="IPR051678">
    <property type="entry name" value="AGP_Transferase"/>
</dbReference>
<protein>
    <recommendedName>
        <fullName evidence="2">Aminoglycoside phosphotransferase domain-containing protein</fullName>
    </recommendedName>
</protein>
<feature type="region of interest" description="Disordered" evidence="1">
    <location>
        <begin position="792"/>
        <end position="816"/>
    </location>
</feature>
<dbReference type="Pfam" id="PF01636">
    <property type="entry name" value="APH"/>
    <property type="match status" value="1"/>
</dbReference>
<dbReference type="InterPro" id="IPR011009">
    <property type="entry name" value="Kinase-like_dom_sf"/>
</dbReference>
<evidence type="ECO:0000313" key="3">
    <source>
        <dbReference type="EMBL" id="CAA7268602.1"/>
    </source>
</evidence>
<dbReference type="OrthoDB" id="10003767at2759"/>
<feature type="region of interest" description="Disordered" evidence="1">
    <location>
        <begin position="200"/>
        <end position="314"/>
    </location>
</feature>
<feature type="compositionally biased region" description="Low complexity" evidence="1">
    <location>
        <begin position="946"/>
        <end position="964"/>
    </location>
</feature>
<dbReference type="AlphaFoldDB" id="A0A8S0X6A4"/>
<dbReference type="EMBL" id="CACVBS010000068">
    <property type="protein sequence ID" value="CAA7268602.1"/>
    <property type="molecule type" value="Genomic_DNA"/>
</dbReference>
<gene>
    <name evidence="3" type="ORF">AAE3_LOCUS10547</name>
</gene>
<sequence length="1225" mass="131771">MGAPLHLEPACESGSGQTVAESLEELHFLERHWVPVPMGEITNFGSGFAIGGGGGFAGGGCGENHGHAVRVRGKLGSHFGGWVCVNPSTTPATPTTSSTSSTVLTPVLSPSSSTSTIFEVRLDGGTATVLSATQLLSSPRLVEYGLEKESEIEERGQEQALVQGQRTSHAHVAEMSSSSSFEPLLYSREPAGVVDKDGLHYKHHVHPPHHHHHRAQQEKDDEHVHQEIPDSTSSKPPQEANKVGDSEQQNAQMHRNGFNTSQYPPRPTYPPAPTYPRPTNSRNATNYTQLPPDLRDPAASHHFAASDSDDSDVVGLSIRRRKVDWHTGTGPGQHGQGPAPRQAKRMPILPLLPLAPSPPHTAVPHPQTAIHVPPTARAAESHALGGPSHLASCYTASSSSSNASSPTSPFPPSTSSESGSTSESASISNPTLEPLLWSHPLEHADRARERAFDAEQQAGGAQIPGHGAFEVDRKVLKDVVREKMGEEVGRIRFLSGGTFHKAYLVTLSTHQTLVARVARRFMPRLKTASEVATIAYLDKRTPVPVPTIYDYDANPYNRLGGEWVLMSKAPGIPLAEVWHGLAYADIVKLLKDLAARVVIPLFAHRFDAIGSLYFGPDPTKPALSNTASNANGNANASATSMSRVNSSSSGVPTPRATAGLGDPFAALGMTSMTAGSSAGMSSFAQAASALTPTPSSVCVPELAHPHPQDHEQEYHIGPIISWPFFGSNRGELAHPSEINRGPFPSLSTYLSACLEREHSSVIRENEGKAAPHRLHLDPDEVHSSFHHRLLAVPGDESDDSDEWGLEESDDEWEGPGDKMYRDYRRMQRGTFLVRELKEREDRVRAEMGRWIRLMEGLTGIVGGAGAGGERKEGAKEEFGLDCHDLSLENVFVDERDHTKITCIIDWESTTTRPLWQCAHVPAFLQSSPFVAKLFREIVAQLPNDSSVSVQLPPSYSSSSSSGSSTAKDLTSLCREWLYYEAAGTRLRMAHRCSEWDGWEEGLVDSILGAEEDEAEWYTGLDKLVEEYRAGCSGTILTGKSILGNSSSRHPVEQHSAEHSPLHGLFESGPASPLPSNPEGRVNGRVLSPPSPSSPGPTNARWPSSSSKPLPPSSYPVSKSKTNGNGNGNAIPNGKSSSVSTLLPPSKSSALPPPPSSARLPNTSLATAAARPPVPKLSTKLPLRVEQEKEQMLNTTGDICGGRGGELGRRLEAWIEVSGSKDRVEK</sequence>
<feature type="compositionally biased region" description="Low complexity" evidence="1">
    <location>
        <begin position="624"/>
        <end position="649"/>
    </location>
</feature>
<evidence type="ECO:0000313" key="4">
    <source>
        <dbReference type="Proteomes" id="UP000467700"/>
    </source>
</evidence>
<dbReference type="SUPFAM" id="SSF56112">
    <property type="entry name" value="Protein kinase-like (PK-like)"/>
    <property type="match status" value="1"/>
</dbReference>
<feature type="compositionally biased region" description="Low complexity" evidence="1">
    <location>
        <begin position="1139"/>
        <end position="1149"/>
    </location>
</feature>
<feature type="region of interest" description="Disordered" evidence="1">
    <location>
        <begin position="323"/>
        <end position="342"/>
    </location>
</feature>
<name>A0A8S0X6A4_CYCAE</name>
<dbReference type="Proteomes" id="UP000467700">
    <property type="component" value="Unassembled WGS sequence"/>
</dbReference>
<feature type="region of interest" description="Disordered" evidence="1">
    <location>
        <begin position="152"/>
        <end position="183"/>
    </location>
</feature>
<feature type="domain" description="Aminoglycoside phosphotransferase" evidence="2">
    <location>
        <begin position="491"/>
        <end position="593"/>
    </location>
</feature>
<organism evidence="3 4">
    <name type="scientific">Cyclocybe aegerita</name>
    <name type="common">Black poplar mushroom</name>
    <name type="synonym">Agrocybe aegerita</name>
    <dbReference type="NCBI Taxonomy" id="1973307"/>
    <lineage>
        <taxon>Eukaryota</taxon>
        <taxon>Fungi</taxon>
        <taxon>Dikarya</taxon>
        <taxon>Basidiomycota</taxon>
        <taxon>Agaricomycotina</taxon>
        <taxon>Agaricomycetes</taxon>
        <taxon>Agaricomycetidae</taxon>
        <taxon>Agaricales</taxon>
        <taxon>Agaricineae</taxon>
        <taxon>Bolbitiaceae</taxon>
        <taxon>Cyclocybe</taxon>
    </lineage>
</organism>
<feature type="compositionally biased region" description="Low complexity" evidence="1">
    <location>
        <begin position="1114"/>
        <end position="1123"/>
    </location>
</feature>
<dbReference type="InterPro" id="IPR002575">
    <property type="entry name" value="Aminoglycoside_PTrfase"/>
</dbReference>
<feature type="region of interest" description="Disordered" evidence="1">
    <location>
        <begin position="1044"/>
        <end position="1178"/>
    </location>
</feature>
<feature type="compositionally biased region" description="Polar residues" evidence="1">
    <location>
        <begin position="246"/>
        <end position="262"/>
    </location>
</feature>
<comment type="caution">
    <text evidence="3">The sequence shown here is derived from an EMBL/GenBank/DDBJ whole genome shotgun (WGS) entry which is preliminary data.</text>
</comment>
<feature type="compositionally biased region" description="Basic and acidic residues" evidence="1">
    <location>
        <begin position="1049"/>
        <end position="1060"/>
    </location>
</feature>
<evidence type="ECO:0000256" key="1">
    <source>
        <dbReference type="SAM" id="MobiDB-lite"/>
    </source>
</evidence>
<reference evidence="3 4" key="1">
    <citation type="submission" date="2020-01" db="EMBL/GenBank/DDBJ databases">
        <authorList>
            <person name="Gupta K D."/>
        </authorList>
    </citation>
    <scope>NUCLEOTIDE SEQUENCE [LARGE SCALE GENOMIC DNA]</scope>
</reference>
<feature type="compositionally biased region" description="Low complexity" evidence="1">
    <location>
        <begin position="393"/>
        <end position="428"/>
    </location>
</feature>
<keyword evidence="4" id="KW-1185">Reference proteome</keyword>
<feature type="compositionally biased region" description="Basic and acidic residues" evidence="1">
    <location>
        <begin position="215"/>
        <end position="228"/>
    </location>
</feature>
<dbReference type="PANTHER" id="PTHR21310">
    <property type="entry name" value="AMINOGLYCOSIDE PHOSPHOTRANSFERASE-RELATED-RELATED"/>
    <property type="match status" value="1"/>
</dbReference>
<accession>A0A8S0X6A4</accession>
<proteinExistence type="predicted"/>
<evidence type="ECO:0000259" key="2">
    <source>
        <dbReference type="Pfam" id="PF01636"/>
    </source>
</evidence>
<feature type="region of interest" description="Disordered" evidence="1">
    <location>
        <begin position="624"/>
        <end position="653"/>
    </location>
</feature>
<feature type="region of interest" description="Disordered" evidence="1">
    <location>
        <begin position="393"/>
        <end position="429"/>
    </location>
</feature>